<dbReference type="Proteomes" id="UP000503820">
    <property type="component" value="Unassembled WGS sequence"/>
</dbReference>
<proteinExistence type="predicted"/>
<keyword evidence="4" id="KW-0808">Transferase</keyword>
<dbReference type="Gene3D" id="1.10.155.10">
    <property type="entry name" value="Chemotaxis receptor methyltransferase CheR, N-terminal domain"/>
    <property type="match status" value="1"/>
</dbReference>
<dbReference type="PANTHER" id="PTHR24422">
    <property type="entry name" value="CHEMOTAXIS PROTEIN METHYLTRANSFERASE"/>
    <property type="match status" value="1"/>
</dbReference>
<dbReference type="SUPFAM" id="SSF52738">
    <property type="entry name" value="Methylesterase CheB, C-terminal domain"/>
    <property type="match status" value="1"/>
</dbReference>
<feature type="coiled-coil region" evidence="7">
    <location>
        <begin position="557"/>
        <end position="644"/>
    </location>
</feature>
<dbReference type="Pfam" id="PF13596">
    <property type="entry name" value="PAS_10"/>
    <property type="match status" value="1"/>
</dbReference>
<evidence type="ECO:0000256" key="5">
    <source>
        <dbReference type="ARBA" id="ARBA00022691"/>
    </source>
</evidence>
<sequence length="770" mass="86161">MSILHGVLHLSKPDAPRGLRLPIDFFFRALAEDQRGRSVGIILSGMGSDGTMGLRAIKEKAGLVLIQDPSTAKFDSMPRSALNAGLADMVAPAEELPAKLLEFINHERVIRSSVTSAEDNIQSGLEKILILLRTKTGHDFSMYKTNTLYRRIERRMSIHQIDRIMTYVRFLQNNTQETEILFKELLIGVTSFFRDPAAWELLQTNALPLLLKSCPPNGTLRAWSAGCSTGEEAYSLAIAFKEIAPRSELTPNAKLRIFATDLDKDAIDKARYGHYPANIVSDVSPERLDRFFIQDLHGYRVGSEIREMITFATQNVIMDAPFTKLDLIICRNLLIYLSPALQQRLLALFHYSLNPGGILLLGSSEAINTGLDLFSPLDSKAKIFQRRESALTSVTPAFPASFTPATPGIPQGTTMLKPVVNIQSLAEQVLLQHFSPPAVLVNKKGDILYISGRTGKYLEPAAGKVNWNIHAMAREGLRLELGTAFQKAQRLKETVTVKGLKAGEDDTAHTVDITVQEIQDPEALRGMVMIIFAEAPTPPKTKSARRSKRGDADNARTMELEHDLARCRQELQTTREEMQASQEELHSINEELQSTNEELQSANEELTTSREEMQSLNEELQTVNAEQQAKMDELSRTNDDMHNLLNSTEIVTVFLDNNLHIRRFTPGANKIFKLLPGDVGRPLSDIACDLLYPELSEQAEEVLRTLAFVEKQVTTRDGRWYEVRIMPYRTMGDVIGGLVITFGNITAAKKLESELRAENKQLRLRLEGRE</sequence>
<gene>
    <name evidence="10" type="ORF">DSM19430T_29040</name>
</gene>
<dbReference type="Gene3D" id="3.40.50.150">
    <property type="entry name" value="Vaccinia Virus protein VP39"/>
    <property type="match status" value="1"/>
</dbReference>
<evidence type="ECO:0000313" key="10">
    <source>
        <dbReference type="EMBL" id="GFM38220.1"/>
    </source>
</evidence>
<evidence type="ECO:0000256" key="4">
    <source>
        <dbReference type="ARBA" id="ARBA00022679"/>
    </source>
</evidence>
<keyword evidence="5" id="KW-0949">S-adenosyl-L-methionine</keyword>
<dbReference type="Gene3D" id="3.30.450.20">
    <property type="entry name" value="PAS domain"/>
    <property type="match status" value="1"/>
</dbReference>
<dbReference type="InterPro" id="IPR036804">
    <property type="entry name" value="CheR_N_sf"/>
</dbReference>
<dbReference type="InterPro" id="IPR000673">
    <property type="entry name" value="Sig_transdc_resp-reg_Me-estase"/>
</dbReference>
<feature type="domain" description="CheR-type methyltransferase" evidence="9">
    <location>
        <begin position="125"/>
        <end position="387"/>
    </location>
</feature>
<dbReference type="GO" id="GO:0008984">
    <property type="term" value="F:protein-glutamate methylesterase activity"/>
    <property type="evidence" value="ECO:0007669"/>
    <property type="project" value="InterPro"/>
</dbReference>
<dbReference type="SMART" id="SM00138">
    <property type="entry name" value="MeTrc"/>
    <property type="match status" value="1"/>
</dbReference>
<keyword evidence="3" id="KW-0489">Methyltransferase</keyword>
<dbReference type="SUPFAM" id="SSF53335">
    <property type="entry name" value="S-adenosyl-L-methionine-dependent methyltransferases"/>
    <property type="match status" value="1"/>
</dbReference>
<dbReference type="PROSITE" id="PS50123">
    <property type="entry name" value="CHER"/>
    <property type="match status" value="1"/>
</dbReference>
<dbReference type="CDD" id="cd16434">
    <property type="entry name" value="CheB-CheR_fusion"/>
    <property type="match status" value="1"/>
</dbReference>
<reference evidence="10 11" key="1">
    <citation type="submission" date="2020-05" db="EMBL/GenBank/DDBJ databases">
        <title>Draft genome sequence of Desulfovibrio psychrotolerans JS1T.</title>
        <authorList>
            <person name="Ueno A."/>
            <person name="Tamazawa S."/>
            <person name="Tamamura S."/>
            <person name="Murakami T."/>
            <person name="Kiyama T."/>
            <person name="Inomata H."/>
            <person name="Amano Y."/>
            <person name="Miyakawa K."/>
            <person name="Tamaki H."/>
            <person name="Naganuma T."/>
            <person name="Kaneko K."/>
        </authorList>
    </citation>
    <scope>NUCLEOTIDE SEQUENCE [LARGE SCALE GENOMIC DNA]</scope>
    <source>
        <strain evidence="10 11">JS1</strain>
    </source>
</reference>
<evidence type="ECO:0000256" key="1">
    <source>
        <dbReference type="ARBA" id="ARBA00001541"/>
    </source>
</evidence>
<dbReference type="InterPro" id="IPR022642">
    <property type="entry name" value="CheR_C"/>
</dbReference>
<dbReference type="CDD" id="cd02440">
    <property type="entry name" value="AdoMet_MTases"/>
    <property type="match status" value="1"/>
</dbReference>
<evidence type="ECO:0000256" key="3">
    <source>
        <dbReference type="ARBA" id="ARBA00022603"/>
    </source>
</evidence>
<dbReference type="SUPFAM" id="SSF55785">
    <property type="entry name" value="PYP-like sensor domain (PAS domain)"/>
    <property type="match status" value="1"/>
</dbReference>
<dbReference type="PROSITE" id="PS50122">
    <property type="entry name" value="CHEB"/>
    <property type="match status" value="1"/>
</dbReference>
<dbReference type="Gene3D" id="3.40.50.180">
    <property type="entry name" value="Methylesterase CheB, C-terminal domain"/>
    <property type="match status" value="1"/>
</dbReference>
<dbReference type="SUPFAM" id="SSF47757">
    <property type="entry name" value="Chemotaxis receptor methyltransferase CheR, N-terminal domain"/>
    <property type="match status" value="1"/>
</dbReference>
<evidence type="ECO:0000259" key="9">
    <source>
        <dbReference type="PROSITE" id="PS50123"/>
    </source>
</evidence>
<evidence type="ECO:0000256" key="7">
    <source>
        <dbReference type="SAM" id="Coils"/>
    </source>
</evidence>
<keyword evidence="7" id="KW-0175">Coiled coil</keyword>
<dbReference type="Pfam" id="PF03705">
    <property type="entry name" value="CheR_N"/>
    <property type="match status" value="1"/>
</dbReference>
<dbReference type="InterPro" id="IPR029063">
    <property type="entry name" value="SAM-dependent_MTases_sf"/>
</dbReference>
<dbReference type="Pfam" id="PF01739">
    <property type="entry name" value="CheR"/>
    <property type="match status" value="1"/>
</dbReference>
<dbReference type="GO" id="GO:0000156">
    <property type="term" value="F:phosphorelay response regulator activity"/>
    <property type="evidence" value="ECO:0007669"/>
    <property type="project" value="InterPro"/>
</dbReference>
<comment type="caution">
    <text evidence="6">Lacks conserved residue(s) required for the propagation of feature annotation.</text>
</comment>
<evidence type="ECO:0000256" key="2">
    <source>
        <dbReference type="ARBA" id="ARBA00012534"/>
    </source>
</evidence>
<dbReference type="GO" id="GO:0008983">
    <property type="term" value="F:protein-glutamate O-methyltransferase activity"/>
    <property type="evidence" value="ECO:0007669"/>
    <property type="project" value="UniProtKB-EC"/>
</dbReference>
<dbReference type="EMBL" id="BLVP01000035">
    <property type="protein sequence ID" value="GFM38220.1"/>
    <property type="molecule type" value="Genomic_DNA"/>
</dbReference>
<dbReference type="InterPro" id="IPR035965">
    <property type="entry name" value="PAS-like_dom_sf"/>
</dbReference>
<dbReference type="PANTHER" id="PTHR24422:SF27">
    <property type="entry name" value="PROTEIN-GLUTAMATE O-METHYLTRANSFERASE"/>
    <property type="match status" value="1"/>
</dbReference>
<dbReference type="PRINTS" id="PR00996">
    <property type="entry name" value="CHERMTFRASE"/>
</dbReference>
<dbReference type="AlphaFoldDB" id="A0A7J0BWX8"/>
<comment type="catalytic activity">
    <reaction evidence="1">
        <text>L-glutamyl-[protein] + S-adenosyl-L-methionine = [protein]-L-glutamate 5-O-methyl ester + S-adenosyl-L-homocysteine</text>
        <dbReference type="Rhea" id="RHEA:24452"/>
        <dbReference type="Rhea" id="RHEA-COMP:10208"/>
        <dbReference type="Rhea" id="RHEA-COMP:10311"/>
        <dbReference type="ChEBI" id="CHEBI:29973"/>
        <dbReference type="ChEBI" id="CHEBI:57856"/>
        <dbReference type="ChEBI" id="CHEBI:59789"/>
        <dbReference type="ChEBI" id="CHEBI:82795"/>
        <dbReference type="EC" id="2.1.1.80"/>
    </reaction>
</comment>
<dbReference type="InterPro" id="IPR022641">
    <property type="entry name" value="CheR_N"/>
</dbReference>
<accession>A0A7J0BWX8</accession>
<keyword evidence="11" id="KW-1185">Reference proteome</keyword>
<dbReference type="InterPro" id="IPR000780">
    <property type="entry name" value="CheR_MeTrfase"/>
</dbReference>
<evidence type="ECO:0000259" key="8">
    <source>
        <dbReference type="PROSITE" id="PS50122"/>
    </source>
</evidence>
<evidence type="ECO:0000256" key="6">
    <source>
        <dbReference type="PROSITE-ProRule" id="PRU00050"/>
    </source>
</evidence>
<dbReference type="EC" id="2.1.1.80" evidence="2"/>
<dbReference type="GO" id="GO:0032259">
    <property type="term" value="P:methylation"/>
    <property type="evidence" value="ECO:0007669"/>
    <property type="project" value="UniProtKB-KW"/>
</dbReference>
<comment type="caution">
    <text evidence="10">The sequence shown here is derived from an EMBL/GenBank/DDBJ whole genome shotgun (WGS) entry which is preliminary data.</text>
</comment>
<dbReference type="InterPro" id="IPR035909">
    <property type="entry name" value="CheB_C"/>
</dbReference>
<dbReference type="InterPro" id="IPR050903">
    <property type="entry name" value="Bact_Chemotaxis_MeTrfase"/>
</dbReference>
<dbReference type="GO" id="GO:0006935">
    <property type="term" value="P:chemotaxis"/>
    <property type="evidence" value="ECO:0007669"/>
    <property type="project" value="InterPro"/>
</dbReference>
<dbReference type="Pfam" id="PF01339">
    <property type="entry name" value="CheB_methylest"/>
    <property type="match status" value="1"/>
</dbReference>
<evidence type="ECO:0000313" key="11">
    <source>
        <dbReference type="Proteomes" id="UP000503820"/>
    </source>
</evidence>
<name>A0A7J0BWX8_9BACT</name>
<organism evidence="10 11">
    <name type="scientific">Desulfovibrio psychrotolerans</name>
    <dbReference type="NCBI Taxonomy" id="415242"/>
    <lineage>
        <taxon>Bacteria</taxon>
        <taxon>Pseudomonadati</taxon>
        <taxon>Thermodesulfobacteriota</taxon>
        <taxon>Desulfovibrionia</taxon>
        <taxon>Desulfovibrionales</taxon>
        <taxon>Desulfovibrionaceae</taxon>
        <taxon>Desulfovibrio</taxon>
    </lineage>
</organism>
<dbReference type="GO" id="GO:0005737">
    <property type="term" value="C:cytoplasm"/>
    <property type="evidence" value="ECO:0007669"/>
    <property type="project" value="InterPro"/>
</dbReference>
<protein>
    <recommendedName>
        <fullName evidence="2">protein-glutamate O-methyltransferase</fullName>
        <ecNumber evidence="2">2.1.1.80</ecNumber>
    </recommendedName>
</protein>
<feature type="domain" description="CheB-type methylesterase" evidence="8">
    <location>
        <begin position="8"/>
        <end position="107"/>
    </location>
</feature>